<evidence type="ECO:0000313" key="10">
    <source>
        <dbReference type="Proteomes" id="UP001642484"/>
    </source>
</evidence>
<name>A0ABP0RUJ7_9DINO</name>
<dbReference type="Gene3D" id="1.10.238.10">
    <property type="entry name" value="EF-hand"/>
    <property type="match status" value="2"/>
</dbReference>
<dbReference type="InterPro" id="IPR008271">
    <property type="entry name" value="Ser/Thr_kinase_AS"/>
</dbReference>
<feature type="compositionally biased region" description="Polar residues" evidence="7">
    <location>
        <begin position="1040"/>
        <end position="1061"/>
    </location>
</feature>
<dbReference type="Pfam" id="PF00106">
    <property type="entry name" value="adh_short"/>
    <property type="match status" value="1"/>
</dbReference>
<feature type="binding site" evidence="6">
    <location>
        <position position="377"/>
    </location>
    <ligand>
        <name>ATP</name>
        <dbReference type="ChEBI" id="CHEBI:30616"/>
    </ligand>
</feature>
<keyword evidence="3 6" id="KW-0547">Nucleotide-binding</keyword>
<keyword evidence="2" id="KW-0808">Transferase</keyword>
<dbReference type="InterPro" id="IPR036291">
    <property type="entry name" value="NAD(P)-bd_dom_sf"/>
</dbReference>
<dbReference type="SUPFAM" id="SSF56112">
    <property type="entry name" value="Protein kinase-like (PK-like)"/>
    <property type="match status" value="1"/>
</dbReference>
<evidence type="ECO:0000256" key="4">
    <source>
        <dbReference type="ARBA" id="ARBA00022777"/>
    </source>
</evidence>
<dbReference type="PANTHER" id="PTHR24349">
    <property type="entry name" value="SERINE/THREONINE-PROTEIN KINASE"/>
    <property type="match status" value="1"/>
</dbReference>
<dbReference type="PROSITE" id="PS00107">
    <property type="entry name" value="PROTEIN_KINASE_ATP"/>
    <property type="match status" value="1"/>
</dbReference>
<dbReference type="PROSITE" id="PS50011">
    <property type="entry name" value="PROTEIN_KINASE_DOM"/>
    <property type="match status" value="1"/>
</dbReference>
<evidence type="ECO:0000256" key="3">
    <source>
        <dbReference type="ARBA" id="ARBA00022741"/>
    </source>
</evidence>
<dbReference type="Pfam" id="PF00069">
    <property type="entry name" value="Pkinase"/>
    <property type="match status" value="1"/>
</dbReference>
<evidence type="ECO:0000256" key="6">
    <source>
        <dbReference type="PROSITE-ProRule" id="PRU10141"/>
    </source>
</evidence>
<accession>A0ABP0RUJ7</accession>
<keyword evidence="4" id="KW-0418">Kinase</keyword>
<dbReference type="EMBL" id="CAXAMN010026595">
    <property type="protein sequence ID" value="CAK9104311.1"/>
    <property type="molecule type" value="Genomic_DNA"/>
</dbReference>
<feature type="region of interest" description="Disordered" evidence="7">
    <location>
        <begin position="985"/>
        <end position="1109"/>
    </location>
</feature>
<dbReference type="Gene3D" id="3.40.50.720">
    <property type="entry name" value="NAD(P)-binding Rossmann-like Domain"/>
    <property type="match status" value="1"/>
</dbReference>
<dbReference type="SUPFAM" id="SSF51735">
    <property type="entry name" value="NAD(P)-binding Rossmann-fold domains"/>
    <property type="match status" value="1"/>
</dbReference>
<reference evidence="9 10" key="1">
    <citation type="submission" date="2024-02" db="EMBL/GenBank/DDBJ databases">
        <authorList>
            <person name="Chen Y."/>
            <person name="Shah S."/>
            <person name="Dougan E. K."/>
            <person name="Thang M."/>
            <person name="Chan C."/>
        </authorList>
    </citation>
    <scope>NUCLEOTIDE SEQUENCE [LARGE SCALE GENOMIC DNA]</scope>
</reference>
<sequence>MAWLPALSLAAFVIYMADHLGGWLSVRLSSFREDSVPSMKGKVVVVTGGNAGIGWHTVRLLAAAGAKVILACRAVQKGFEQVQTLPPEVAQQVEVMELDLAVFESIVAFSRRFQEKYQQLHVLVLNAGLAKTFLGSAGWKLTPEGLEEMVGVSFLGHYLLCRLLLPVLRHGHSRVIGQSSVAMANSYLRGIDPKSWTSKPQDYHDWKQYGQAKLAMRLFMTELQRREPGVLCLANHPGVVENTSLMHPQGAGIVERWYDALLFKLWGMRAADGGLQTAWLASTAAEQLQGGACYKPIGRERRFISDPLQRLGNLQAPLPMRTDFPTLWTDAENVVNERAGEIKQCYTLSSEKLGEGGFGYVTKGRSLETGSHYAVKKVSKAKAKQRRVQVRSEIDVMKLTDHPNVVTLHETFEDKSHLYLVMELCGGGDLDKHMQRQKGPYSEHQAAILMEQILKSVSYLHDCKGICHRDLKPHNFLFLRQAPVEANVLKLADFGLACSFQPGEVLSSKVGTVLYCSPQVLGGVYDSSADLWSCGVIMYMLLGHELPFSGKNDAEVAKSVRKGNYAFSDPVWLSVSEDGKDLIRKTLKFQPFDRATASQARQHVWFSFAAPELRSACALRASVLSDLLRFSARSAFQRAALRAVAMQLSQEEVEPLWRDFSALDVKGCGLVGAAELQELLQSGTLDAVEEDLWKVGAELAKIAGFSRKLAAWESDSFGIGQSALELVQKSVLPTLVAEPRPSGVPAFAIGRLAPSAPPGAIPGPLRCPRCFALVAATTTILFCCLTNLAILVLCICSSAPRAPVKAANFAPVKAPEYTTLEVIDLHSIFLNQTLTIDISLNLQDYPIQDTFTYRDFARDLFTMDLYTDQAAEFFSTPSSSWNTMDYDTYYDDWSWQDDPWQAYPEVDPWTGYAEDEWWQEDDSWSPTASEWHTPEEYVIHDDQHETEQAAEAPETYYEDEDYYQQKSGCHVCGSRWHMAAQCPVRDKGKGGYGGGKSSWRPKGKGKGKGKKGKGKSKSFKGKGKFKGGNKGYFNDIDYSAQRSQPEQGLSRSPPASSSFTTEVKPIHMTPPRIGELLPWQEKKVTFAEDQEDEEAPAPSEPDRNVSGALMGHEFDLFKMITR</sequence>
<evidence type="ECO:0000256" key="7">
    <source>
        <dbReference type="SAM" id="MobiDB-lite"/>
    </source>
</evidence>
<keyword evidence="5 6" id="KW-0067">ATP-binding</keyword>
<dbReference type="InterPro" id="IPR017441">
    <property type="entry name" value="Protein_kinase_ATP_BS"/>
</dbReference>
<dbReference type="InterPro" id="IPR011009">
    <property type="entry name" value="Kinase-like_dom_sf"/>
</dbReference>
<dbReference type="SMART" id="SM00220">
    <property type="entry name" value="S_TKc"/>
    <property type="match status" value="1"/>
</dbReference>
<gene>
    <name evidence="9" type="ORF">CCMP2556_LOCUS48915</name>
</gene>
<keyword evidence="10" id="KW-1185">Reference proteome</keyword>
<evidence type="ECO:0000256" key="5">
    <source>
        <dbReference type="ARBA" id="ARBA00022840"/>
    </source>
</evidence>
<organism evidence="9 10">
    <name type="scientific">Durusdinium trenchii</name>
    <dbReference type="NCBI Taxonomy" id="1381693"/>
    <lineage>
        <taxon>Eukaryota</taxon>
        <taxon>Sar</taxon>
        <taxon>Alveolata</taxon>
        <taxon>Dinophyceae</taxon>
        <taxon>Suessiales</taxon>
        <taxon>Symbiodiniaceae</taxon>
        <taxon>Durusdinium</taxon>
    </lineage>
</organism>
<dbReference type="InterPro" id="IPR002347">
    <property type="entry name" value="SDR_fam"/>
</dbReference>
<dbReference type="Gene3D" id="3.30.200.20">
    <property type="entry name" value="Phosphorylase Kinase, domain 1"/>
    <property type="match status" value="1"/>
</dbReference>
<dbReference type="PROSITE" id="PS00108">
    <property type="entry name" value="PROTEIN_KINASE_ST"/>
    <property type="match status" value="1"/>
</dbReference>
<dbReference type="Proteomes" id="UP001642484">
    <property type="component" value="Unassembled WGS sequence"/>
</dbReference>
<keyword evidence="1" id="KW-0723">Serine/threonine-protein kinase</keyword>
<dbReference type="InterPro" id="IPR000719">
    <property type="entry name" value="Prot_kinase_dom"/>
</dbReference>
<protein>
    <recommendedName>
        <fullName evidence="8">Protein kinase domain-containing protein</fullName>
    </recommendedName>
</protein>
<evidence type="ECO:0000259" key="8">
    <source>
        <dbReference type="PROSITE" id="PS50011"/>
    </source>
</evidence>
<dbReference type="InterPro" id="IPR050205">
    <property type="entry name" value="CDPK_Ser/Thr_kinases"/>
</dbReference>
<dbReference type="Gene3D" id="1.10.510.10">
    <property type="entry name" value="Transferase(Phosphotransferase) domain 1"/>
    <property type="match status" value="1"/>
</dbReference>
<feature type="compositionally biased region" description="Basic residues" evidence="7">
    <location>
        <begin position="999"/>
        <end position="1027"/>
    </location>
</feature>
<evidence type="ECO:0000256" key="1">
    <source>
        <dbReference type="ARBA" id="ARBA00022527"/>
    </source>
</evidence>
<comment type="caution">
    <text evidence="9">The sequence shown here is derived from an EMBL/GenBank/DDBJ whole genome shotgun (WGS) entry which is preliminary data.</text>
</comment>
<feature type="domain" description="Protein kinase" evidence="8">
    <location>
        <begin position="347"/>
        <end position="606"/>
    </location>
</feature>
<evidence type="ECO:0000256" key="2">
    <source>
        <dbReference type="ARBA" id="ARBA00022679"/>
    </source>
</evidence>
<evidence type="ECO:0000313" key="9">
    <source>
        <dbReference type="EMBL" id="CAK9104311.1"/>
    </source>
</evidence>
<proteinExistence type="predicted"/>
<dbReference type="CDD" id="cd05117">
    <property type="entry name" value="STKc_CAMK"/>
    <property type="match status" value="1"/>
</dbReference>